<evidence type="ECO:0000256" key="2">
    <source>
        <dbReference type="ARBA" id="ARBA00023242"/>
    </source>
</evidence>
<dbReference type="GO" id="GO:0019843">
    <property type="term" value="F:rRNA binding"/>
    <property type="evidence" value="ECO:0007669"/>
    <property type="project" value="InterPro"/>
</dbReference>
<dbReference type="EMBL" id="JAATIP010000036">
    <property type="protein sequence ID" value="KAF4388029.1"/>
    <property type="molecule type" value="Genomic_DNA"/>
</dbReference>
<evidence type="ECO:0000313" key="5">
    <source>
        <dbReference type="Proteomes" id="UP000525078"/>
    </source>
</evidence>
<evidence type="ECO:0000256" key="3">
    <source>
        <dbReference type="SAM" id="MobiDB-lite"/>
    </source>
</evidence>
<dbReference type="InterPro" id="IPR039770">
    <property type="entry name" value="Rpf2"/>
</dbReference>
<reference evidence="4 5" key="1">
    <citation type="journal article" date="2020" name="bioRxiv">
        <title>Sequence and annotation of 42 cannabis genomes reveals extensive copy number variation in cannabinoid synthesis and pathogen resistance genes.</title>
        <authorList>
            <person name="Mckernan K.J."/>
            <person name="Helbert Y."/>
            <person name="Kane L.T."/>
            <person name="Ebling H."/>
            <person name="Zhang L."/>
            <person name="Liu B."/>
            <person name="Eaton Z."/>
            <person name="Mclaughlin S."/>
            <person name="Kingan S."/>
            <person name="Baybayan P."/>
            <person name="Concepcion G."/>
            <person name="Jordan M."/>
            <person name="Riva A."/>
            <person name="Barbazuk W."/>
            <person name="Harkins T."/>
        </authorList>
    </citation>
    <scope>NUCLEOTIDE SEQUENCE [LARGE SCALE GENOMIC DNA]</scope>
    <source>
        <strain evidence="5">cv. Jamaican Lion 4</strain>
        <tissue evidence="4">Leaf</tissue>
    </source>
</reference>
<comment type="subcellular location">
    <subcellularLocation>
        <location evidence="1">Nucleus</location>
        <location evidence="1">Nucleolus</location>
    </subcellularLocation>
</comment>
<feature type="compositionally biased region" description="Basic and acidic residues" evidence="3">
    <location>
        <begin position="68"/>
        <end position="94"/>
    </location>
</feature>
<organism evidence="4 5">
    <name type="scientific">Cannabis sativa</name>
    <name type="common">Hemp</name>
    <name type="synonym">Marijuana</name>
    <dbReference type="NCBI Taxonomy" id="3483"/>
    <lineage>
        <taxon>Eukaryota</taxon>
        <taxon>Viridiplantae</taxon>
        <taxon>Streptophyta</taxon>
        <taxon>Embryophyta</taxon>
        <taxon>Tracheophyta</taxon>
        <taxon>Spermatophyta</taxon>
        <taxon>Magnoliopsida</taxon>
        <taxon>eudicotyledons</taxon>
        <taxon>Gunneridae</taxon>
        <taxon>Pentapetalae</taxon>
        <taxon>rosids</taxon>
        <taxon>fabids</taxon>
        <taxon>Rosales</taxon>
        <taxon>Cannabaceae</taxon>
        <taxon>Cannabis</taxon>
    </lineage>
</organism>
<name>A0A7J6H0Y2_CANSA</name>
<gene>
    <name evidence="4" type="ORF">F8388_014712</name>
</gene>
<evidence type="ECO:0000313" key="4">
    <source>
        <dbReference type="EMBL" id="KAF4388029.1"/>
    </source>
</evidence>
<evidence type="ECO:0000256" key="1">
    <source>
        <dbReference type="ARBA" id="ARBA00004604"/>
    </source>
</evidence>
<proteinExistence type="predicted"/>
<dbReference type="GO" id="GO:0000027">
    <property type="term" value="P:ribosomal large subunit assembly"/>
    <property type="evidence" value="ECO:0007669"/>
    <property type="project" value="InterPro"/>
</dbReference>
<protein>
    <submittedName>
        <fullName evidence="4">Uncharacterized protein</fullName>
    </submittedName>
</protein>
<dbReference type="GO" id="GO:0000463">
    <property type="term" value="P:maturation of LSU-rRNA from tricistronic rRNA transcript (SSU-rRNA, 5.8S rRNA, LSU-rRNA)"/>
    <property type="evidence" value="ECO:0007669"/>
    <property type="project" value="TreeGrafter"/>
</dbReference>
<dbReference type="AlphaFoldDB" id="A0A7J6H0Y2"/>
<accession>A0A7J6H0Y2</accession>
<comment type="caution">
    <text evidence="4">The sequence shown here is derived from an EMBL/GenBank/DDBJ whole genome shotgun (WGS) entry which is preliminary data.</text>
</comment>
<dbReference type="PANTHER" id="PTHR12728">
    <property type="entry name" value="BRIX DOMAIN CONTAINING PROTEIN"/>
    <property type="match status" value="1"/>
</dbReference>
<dbReference type="PANTHER" id="PTHR12728:SF0">
    <property type="entry name" value="RIBOSOME PRODUCTION FACTOR 2 HOMOLOG"/>
    <property type="match status" value="1"/>
</dbReference>
<sequence length="94" mass="10866">MDFVVRRHRLPNEGLKKEAMRTLKDQAKKKVKNVSEDIIEGKIGKVYIPDQKVGETALPYKAKGVKRERREAKSKNAEEREQASKKQKEDSTIE</sequence>
<feature type="region of interest" description="Disordered" evidence="3">
    <location>
        <begin position="57"/>
        <end position="94"/>
    </location>
</feature>
<keyword evidence="2" id="KW-0539">Nucleus</keyword>
<dbReference type="GO" id="GO:0005730">
    <property type="term" value="C:nucleolus"/>
    <property type="evidence" value="ECO:0007669"/>
    <property type="project" value="UniProtKB-SubCell"/>
</dbReference>
<dbReference type="Proteomes" id="UP000525078">
    <property type="component" value="Unassembled WGS sequence"/>
</dbReference>